<name>A0A3M7S3X8_BRAPC</name>
<proteinExistence type="predicted"/>
<comment type="caution">
    <text evidence="1">The sequence shown here is derived from an EMBL/GenBank/DDBJ whole genome shotgun (WGS) entry which is preliminary data.</text>
</comment>
<sequence length="92" mass="10878">MVMILCQFVKSDSMKNFSKNCDKIFIEKIKIYATESLLDDEIFNFDFLVPKPNSWTLSTTLKNKYLRLQNLFKIKPVTLKKSFFKDSVSRII</sequence>
<accession>A0A3M7S3X8</accession>
<dbReference type="Proteomes" id="UP000276133">
    <property type="component" value="Unassembled WGS sequence"/>
</dbReference>
<organism evidence="1 2">
    <name type="scientific">Brachionus plicatilis</name>
    <name type="common">Marine rotifer</name>
    <name type="synonym">Brachionus muelleri</name>
    <dbReference type="NCBI Taxonomy" id="10195"/>
    <lineage>
        <taxon>Eukaryota</taxon>
        <taxon>Metazoa</taxon>
        <taxon>Spiralia</taxon>
        <taxon>Gnathifera</taxon>
        <taxon>Rotifera</taxon>
        <taxon>Eurotatoria</taxon>
        <taxon>Monogononta</taxon>
        <taxon>Pseudotrocha</taxon>
        <taxon>Ploima</taxon>
        <taxon>Brachionidae</taxon>
        <taxon>Brachionus</taxon>
    </lineage>
</organism>
<evidence type="ECO:0000313" key="2">
    <source>
        <dbReference type="Proteomes" id="UP000276133"/>
    </source>
</evidence>
<dbReference type="EMBL" id="REGN01002103">
    <property type="protein sequence ID" value="RNA30308.1"/>
    <property type="molecule type" value="Genomic_DNA"/>
</dbReference>
<reference evidence="1 2" key="1">
    <citation type="journal article" date="2018" name="Sci. Rep.">
        <title>Genomic signatures of local adaptation to the degree of environmental predictability in rotifers.</title>
        <authorList>
            <person name="Franch-Gras L."/>
            <person name="Hahn C."/>
            <person name="Garcia-Roger E.M."/>
            <person name="Carmona M.J."/>
            <person name="Serra M."/>
            <person name="Gomez A."/>
        </authorList>
    </citation>
    <scope>NUCLEOTIDE SEQUENCE [LARGE SCALE GENOMIC DNA]</scope>
    <source>
        <strain evidence="1">HYR1</strain>
    </source>
</reference>
<dbReference type="AlphaFoldDB" id="A0A3M7S3X8"/>
<keyword evidence="2" id="KW-1185">Reference proteome</keyword>
<protein>
    <submittedName>
        <fullName evidence="1">Uncharacterized protein</fullName>
    </submittedName>
</protein>
<gene>
    <name evidence="1" type="ORF">BpHYR1_034929</name>
</gene>
<evidence type="ECO:0000313" key="1">
    <source>
        <dbReference type="EMBL" id="RNA30308.1"/>
    </source>
</evidence>